<dbReference type="Gene3D" id="1.10.357.20">
    <property type="entry name" value="SLC41 divalent cation transporters, integral membrane domain"/>
    <property type="match status" value="1"/>
</dbReference>
<keyword evidence="12" id="KW-1185">Reference proteome</keyword>
<dbReference type="InterPro" id="IPR038076">
    <property type="entry name" value="MgtE_N_sf"/>
</dbReference>
<keyword evidence="9" id="KW-1003">Cell membrane</keyword>
<evidence type="ECO:0000256" key="6">
    <source>
        <dbReference type="ARBA" id="ARBA00022989"/>
    </source>
</evidence>
<keyword evidence="7 9" id="KW-0472">Membrane</keyword>
<feature type="transmembrane region" description="Helical" evidence="9">
    <location>
        <begin position="412"/>
        <end position="439"/>
    </location>
</feature>
<dbReference type="SMART" id="SM00924">
    <property type="entry name" value="MgtE_N"/>
    <property type="match status" value="1"/>
</dbReference>
<dbReference type="PANTHER" id="PTHR43773:SF1">
    <property type="entry name" value="MAGNESIUM TRANSPORTER MGTE"/>
    <property type="match status" value="1"/>
</dbReference>
<evidence type="ECO:0000256" key="7">
    <source>
        <dbReference type="ARBA" id="ARBA00023136"/>
    </source>
</evidence>
<dbReference type="GO" id="GO:0015095">
    <property type="term" value="F:magnesium ion transmembrane transporter activity"/>
    <property type="evidence" value="ECO:0007669"/>
    <property type="project" value="UniProtKB-UniRule"/>
</dbReference>
<evidence type="ECO:0000256" key="5">
    <source>
        <dbReference type="ARBA" id="ARBA00022842"/>
    </source>
</evidence>
<feature type="transmembrane region" description="Helical" evidence="9">
    <location>
        <begin position="309"/>
        <end position="330"/>
    </location>
</feature>
<feature type="domain" description="CBS" evidence="10">
    <location>
        <begin position="195"/>
        <end position="251"/>
    </location>
</feature>
<evidence type="ECO:0000256" key="2">
    <source>
        <dbReference type="ARBA" id="ARBA00009749"/>
    </source>
</evidence>
<dbReference type="AlphaFoldDB" id="E4KLR3"/>
<dbReference type="InterPro" id="IPR036739">
    <property type="entry name" value="SLC41_membr_dom_sf"/>
</dbReference>
<evidence type="ECO:0000256" key="1">
    <source>
        <dbReference type="ARBA" id="ARBA00004141"/>
    </source>
</evidence>
<feature type="domain" description="CBS" evidence="10">
    <location>
        <begin position="131"/>
        <end position="194"/>
    </location>
</feature>
<dbReference type="SUPFAM" id="SSF158791">
    <property type="entry name" value="MgtE N-terminal domain-like"/>
    <property type="match status" value="1"/>
</dbReference>
<feature type="transmembrane region" description="Helical" evidence="9">
    <location>
        <begin position="277"/>
        <end position="297"/>
    </location>
</feature>
<dbReference type="eggNOG" id="COG2239">
    <property type="taxonomic scope" value="Bacteria"/>
</dbReference>
<reference evidence="11 12" key="1">
    <citation type="submission" date="2010-10" db="EMBL/GenBank/DDBJ databases">
        <authorList>
            <person name="Durkin A.S."/>
            <person name="Madupu R."/>
            <person name="Torralba M."/>
            <person name="Gillis M."/>
            <person name="Methe B."/>
            <person name="Sutton G."/>
            <person name="Nelson K.E."/>
        </authorList>
    </citation>
    <scope>NUCLEOTIDE SEQUENCE [LARGE SCALE GENOMIC DNA]</scope>
    <source>
        <strain evidence="11 12">ACS-139-V-Col8</strain>
    </source>
</reference>
<dbReference type="GO" id="GO:0046872">
    <property type="term" value="F:metal ion binding"/>
    <property type="evidence" value="ECO:0007669"/>
    <property type="project" value="UniProtKB-KW"/>
</dbReference>
<name>E4KLR3_9LACT</name>
<organism evidence="11 12">
    <name type="scientific">Eremococcus coleocola ACS-139-V-Col8</name>
    <dbReference type="NCBI Taxonomy" id="908337"/>
    <lineage>
        <taxon>Bacteria</taxon>
        <taxon>Bacillati</taxon>
        <taxon>Bacillota</taxon>
        <taxon>Bacilli</taxon>
        <taxon>Lactobacillales</taxon>
        <taxon>Aerococcaceae</taxon>
        <taxon>Eremococcus</taxon>
    </lineage>
</organism>
<evidence type="ECO:0000256" key="3">
    <source>
        <dbReference type="ARBA" id="ARBA00022448"/>
    </source>
</evidence>
<accession>E4KLR3</accession>
<dbReference type="Gene3D" id="1.25.60.10">
    <property type="entry name" value="MgtE N-terminal domain-like"/>
    <property type="match status" value="1"/>
</dbReference>
<comment type="caution">
    <text evidence="11">The sequence shown here is derived from an EMBL/GenBank/DDBJ whole genome shotgun (WGS) entry which is preliminary data.</text>
</comment>
<keyword evidence="3 9" id="KW-0813">Transport</keyword>
<evidence type="ECO:0000256" key="4">
    <source>
        <dbReference type="ARBA" id="ARBA00022692"/>
    </source>
</evidence>
<dbReference type="InterPro" id="IPR006667">
    <property type="entry name" value="SLC41_membr_dom"/>
</dbReference>
<dbReference type="OrthoDB" id="9790355at2"/>
<evidence type="ECO:0000259" key="10">
    <source>
        <dbReference type="PROSITE" id="PS51371"/>
    </source>
</evidence>
<comment type="function">
    <text evidence="9">Acts as a magnesium transporter.</text>
</comment>
<dbReference type="STRING" id="908337.HMPREF9257_0895"/>
<dbReference type="SUPFAM" id="SSF161093">
    <property type="entry name" value="MgtE membrane domain-like"/>
    <property type="match status" value="1"/>
</dbReference>
<evidence type="ECO:0000313" key="11">
    <source>
        <dbReference type="EMBL" id="EFR31972.1"/>
    </source>
</evidence>
<feature type="transmembrane region" description="Helical" evidence="9">
    <location>
        <begin position="377"/>
        <end position="400"/>
    </location>
</feature>
<dbReference type="InterPro" id="IPR000644">
    <property type="entry name" value="CBS_dom"/>
</dbReference>
<proteinExistence type="inferred from homology"/>
<sequence>MDLQGETILNELTVSRVKHFCQVYHPADVLDIFENLEDNQLIEKMAILPDDYLIEMIELAEEDSQSRLIKLLSVERVSHLFMEMSPDIIVDILGNLPVGTRKHYVKLMTQSDQADIRQLLSYDPESAGGIMTTDFISLKDYWTVDKAFNKIREISPNSEVIDTLFITSNHNRLVGYLPMRDLFRADLQTILADIMNRQVITVEPQIDQEEVAKLSLKYDINVIPVVNPRHVLLGIVTADDILDVLNEEHQEDMLRMSGVNEEEDLDDSFWSSLSKRLPWLTINLLTAFLASFVVGLFESTISQVASLAAAMTIITGMGGNSASQTLALVIQGIALDKIDIHSDRKYILKELAIGIVNGLIIGLMAGGVLYISYHNVYLSLIVVLAMIFNLFNGAFFGYYVPLVLKKMKLDPALASSIFITTATDVLGFFVFLSLANLVLPLLQ</sequence>
<dbReference type="PROSITE" id="PS51371">
    <property type="entry name" value="CBS"/>
    <property type="match status" value="2"/>
</dbReference>
<dbReference type="SMART" id="SM00116">
    <property type="entry name" value="CBS"/>
    <property type="match status" value="1"/>
</dbReference>
<keyword evidence="9" id="KW-0479">Metal-binding</keyword>
<dbReference type="Gene3D" id="3.10.580.10">
    <property type="entry name" value="CBS-domain"/>
    <property type="match status" value="1"/>
</dbReference>
<dbReference type="GO" id="GO:0005886">
    <property type="term" value="C:plasma membrane"/>
    <property type="evidence" value="ECO:0007669"/>
    <property type="project" value="UniProtKB-SubCell"/>
</dbReference>
<protein>
    <recommendedName>
        <fullName evidence="9">Magnesium transporter MgtE</fullName>
    </recommendedName>
</protein>
<dbReference type="InterPro" id="IPR006668">
    <property type="entry name" value="Mg_transptr_MgtE_intracell_dom"/>
</dbReference>
<dbReference type="RefSeq" id="WP_006417457.1">
    <property type="nucleotide sequence ID" value="NZ_AENN01000001.1"/>
</dbReference>
<evidence type="ECO:0000256" key="8">
    <source>
        <dbReference type="PROSITE-ProRule" id="PRU00703"/>
    </source>
</evidence>
<dbReference type="Pfam" id="PF00571">
    <property type="entry name" value="CBS"/>
    <property type="match status" value="2"/>
</dbReference>
<dbReference type="InterPro" id="IPR046342">
    <property type="entry name" value="CBS_dom_sf"/>
</dbReference>
<dbReference type="Proteomes" id="UP000005990">
    <property type="component" value="Unassembled WGS sequence"/>
</dbReference>
<feature type="transmembrane region" description="Helical" evidence="9">
    <location>
        <begin position="351"/>
        <end position="371"/>
    </location>
</feature>
<comment type="similarity">
    <text evidence="2 9">Belongs to the SLC41A transporter family.</text>
</comment>
<dbReference type="CDD" id="cd04606">
    <property type="entry name" value="CBS_pair_Mg_transporter"/>
    <property type="match status" value="1"/>
</dbReference>
<evidence type="ECO:0000256" key="9">
    <source>
        <dbReference type="RuleBase" id="RU362011"/>
    </source>
</evidence>
<keyword evidence="4 9" id="KW-0812">Transmembrane</keyword>
<dbReference type="Pfam" id="PF01769">
    <property type="entry name" value="MgtE"/>
    <property type="match status" value="1"/>
</dbReference>
<dbReference type="EMBL" id="AENN01000001">
    <property type="protein sequence ID" value="EFR31972.1"/>
    <property type="molecule type" value="Genomic_DNA"/>
</dbReference>
<dbReference type="Pfam" id="PF03448">
    <property type="entry name" value="MgtE_N"/>
    <property type="match status" value="1"/>
</dbReference>
<keyword evidence="6 9" id="KW-1133">Transmembrane helix</keyword>
<dbReference type="PANTHER" id="PTHR43773">
    <property type="entry name" value="MAGNESIUM TRANSPORTER MGTE"/>
    <property type="match status" value="1"/>
</dbReference>
<comment type="subunit">
    <text evidence="9">Homodimer.</text>
</comment>
<evidence type="ECO:0000313" key="12">
    <source>
        <dbReference type="Proteomes" id="UP000005990"/>
    </source>
</evidence>
<keyword evidence="8" id="KW-0129">CBS domain</keyword>
<keyword evidence="5 9" id="KW-0460">Magnesium</keyword>
<dbReference type="NCBIfam" id="TIGR00400">
    <property type="entry name" value="mgtE"/>
    <property type="match status" value="1"/>
</dbReference>
<dbReference type="InterPro" id="IPR006669">
    <property type="entry name" value="MgtE_transporter"/>
</dbReference>
<comment type="subcellular location">
    <subcellularLocation>
        <location evidence="9">Cell membrane</location>
        <topology evidence="9">Multi-pass membrane protein</topology>
    </subcellularLocation>
    <subcellularLocation>
        <location evidence="1">Membrane</location>
        <topology evidence="1">Multi-pass membrane protein</topology>
    </subcellularLocation>
</comment>
<gene>
    <name evidence="11" type="primary">mgtE</name>
    <name evidence="11" type="ORF">HMPREF9257_0895</name>
</gene>
<dbReference type="SUPFAM" id="SSF54631">
    <property type="entry name" value="CBS-domain pair"/>
    <property type="match status" value="1"/>
</dbReference>